<evidence type="ECO:0000256" key="8">
    <source>
        <dbReference type="ARBA" id="ARBA00023306"/>
    </source>
</evidence>
<keyword evidence="8" id="KW-0131">Cell cycle</keyword>
<organism evidence="12 13">
    <name type="scientific">Fomitopsis schrenkii</name>
    <name type="common">Brown rot fungus</name>
    <dbReference type="NCBI Taxonomy" id="2126942"/>
    <lineage>
        <taxon>Eukaryota</taxon>
        <taxon>Fungi</taxon>
        <taxon>Dikarya</taxon>
        <taxon>Basidiomycota</taxon>
        <taxon>Agaricomycotina</taxon>
        <taxon>Agaricomycetes</taxon>
        <taxon>Polyporales</taxon>
        <taxon>Fomitopsis</taxon>
    </lineage>
</organism>
<keyword evidence="3" id="KW-0479">Metal-binding</keyword>
<dbReference type="InterPro" id="IPR017907">
    <property type="entry name" value="Znf_RING_CS"/>
</dbReference>
<evidence type="ECO:0000256" key="6">
    <source>
        <dbReference type="ARBA" id="ARBA00022833"/>
    </source>
</evidence>
<keyword evidence="7" id="KW-0539">Nucleus</keyword>
<dbReference type="InterPro" id="IPR013083">
    <property type="entry name" value="Znf_RING/FYVE/PHD"/>
</dbReference>
<dbReference type="GO" id="GO:0016567">
    <property type="term" value="P:protein ubiquitination"/>
    <property type="evidence" value="ECO:0007669"/>
    <property type="project" value="TreeGrafter"/>
</dbReference>
<dbReference type="InterPro" id="IPR018957">
    <property type="entry name" value="Znf_C3HC4_RING-type"/>
</dbReference>
<proteinExistence type="predicted"/>
<keyword evidence="2" id="KW-0808">Transferase</keyword>
<keyword evidence="6" id="KW-0862">Zinc</keyword>
<dbReference type="PANTHER" id="PTHR16079:SF4">
    <property type="entry name" value="E3 UBIQUITIN-PROTEIN LIGASE CHFR"/>
    <property type="match status" value="1"/>
</dbReference>
<dbReference type="PROSITE" id="PS00518">
    <property type="entry name" value="ZF_RING_1"/>
    <property type="match status" value="1"/>
</dbReference>
<evidence type="ECO:0000256" key="5">
    <source>
        <dbReference type="ARBA" id="ARBA00022786"/>
    </source>
</evidence>
<dbReference type="AlphaFoldDB" id="S8G4U6"/>
<evidence type="ECO:0000313" key="12">
    <source>
        <dbReference type="EMBL" id="EPT05250.1"/>
    </source>
</evidence>
<dbReference type="InterPro" id="IPR052256">
    <property type="entry name" value="E3_ubiquitin-ligase_CHFR"/>
</dbReference>
<dbReference type="Proteomes" id="UP000015241">
    <property type="component" value="Unassembled WGS sequence"/>
</dbReference>
<dbReference type="eggNOG" id="KOG0802">
    <property type="taxonomic scope" value="Eukaryota"/>
</dbReference>
<dbReference type="Pfam" id="PF00097">
    <property type="entry name" value="zf-C3HC4"/>
    <property type="match status" value="1"/>
</dbReference>
<dbReference type="GO" id="GO:0004842">
    <property type="term" value="F:ubiquitin-protein transferase activity"/>
    <property type="evidence" value="ECO:0007669"/>
    <property type="project" value="TreeGrafter"/>
</dbReference>
<dbReference type="InterPro" id="IPR040909">
    <property type="entry name" value="CHFR_Znf-CRD"/>
</dbReference>
<feature type="region of interest" description="Disordered" evidence="10">
    <location>
        <begin position="22"/>
        <end position="53"/>
    </location>
</feature>
<evidence type="ECO:0000256" key="7">
    <source>
        <dbReference type="ARBA" id="ARBA00023242"/>
    </source>
</evidence>
<protein>
    <recommendedName>
        <fullName evidence="11">RING-type domain-containing protein</fullName>
    </recommendedName>
</protein>
<dbReference type="SUPFAM" id="SSF57850">
    <property type="entry name" value="RING/U-box"/>
    <property type="match status" value="1"/>
</dbReference>
<dbReference type="InParanoid" id="S8G4U6"/>
<evidence type="ECO:0000259" key="11">
    <source>
        <dbReference type="PROSITE" id="PS50089"/>
    </source>
</evidence>
<dbReference type="GO" id="GO:0006511">
    <property type="term" value="P:ubiquitin-dependent protein catabolic process"/>
    <property type="evidence" value="ECO:0007669"/>
    <property type="project" value="TreeGrafter"/>
</dbReference>
<dbReference type="PROSITE" id="PS50089">
    <property type="entry name" value="ZF_RING_2"/>
    <property type="match status" value="1"/>
</dbReference>
<dbReference type="OrthoDB" id="1305878at2759"/>
<evidence type="ECO:0000256" key="2">
    <source>
        <dbReference type="ARBA" id="ARBA00022679"/>
    </source>
</evidence>
<feature type="domain" description="RING-type" evidence="11">
    <location>
        <begin position="74"/>
        <end position="114"/>
    </location>
</feature>
<dbReference type="InterPro" id="IPR001841">
    <property type="entry name" value="Znf_RING"/>
</dbReference>
<dbReference type="GO" id="GO:0005634">
    <property type="term" value="C:nucleus"/>
    <property type="evidence" value="ECO:0007669"/>
    <property type="project" value="TreeGrafter"/>
</dbReference>
<keyword evidence="5" id="KW-0833">Ubl conjugation pathway</keyword>
<comment type="subcellular location">
    <subcellularLocation>
        <location evidence="1">Nucleus</location>
        <location evidence="1">PML body</location>
    </subcellularLocation>
</comment>
<evidence type="ECO:0000313" key="13">
    <source>
        <dbReference type="Proteomes" id="UP000015241"/>
    </source>
</evidence>
<name>S8G4U6_FOMSC</name>
<dbReference type="Pfam" id="PF17979">
    <property type="entry name" value="zf-CRD"/>
    <property type="match status" value="1"/>
</dbReference>
<dbReference type="PANTHER" id="PTHR16079">
    <property type="entry name" value="UBIQUITIN LIGASE PROTEIN CHFR"/>
    <property type="match status" value="1"/>
</dbReference>
<evidence type="ECO:0000256" key="3">
    <source>
        <dbReference type="ARBA" id="ARBA00022723"/>
    </source>
</evidence>
<keyword evidence="4 9" id="KW-0863">Zinc-finger</keyword>
<reference evidence="12 13" key="1">
    <citation type="journal article" date="2012" name="Science">
        <title>The Paleozoic origin of enzymatic lignin decomposition reconstructed from 31 fungal genomes.</title>
        <authorList>
            <person name="Floudas D."/>
            <person name="Binder M."/>
            <person name="Riley R."/>
            <person name="Barry K."/>
            <person name="Blanchette R.A."/>
            <person name="Henrissat B."/>
            <person name="Martinez A.T."/>
            <person name="Otillar R."/>
            <person name="Spatafora J.W."/>
            <person name="Yadav J.S."/>
            <person name="Aerts A."/>
            <person name="Benoit I."/>
            <person name="Boyd A."/>
            <person name="Carlson A."/>
            <person name="Copeland A."/>
            <person name="Coutinho P.M."/>
            <person name="de Vries R.P."/>
            <person name="Ferreira P."/>
            <person name="Findley K."/>
            <person name="Foster B."/>
            <person name="Gaskell J."/>
            <person name="Glotzer D."/>
            <person name="Gorecki P."/>
            <person name="Heitman J."/>
            <person name="Hesse C."/>
            <person name="Hori C."/>
            <person name="Igarashi K."/>
            <person name="Jurgens J.A."/>
            <person name="Kallen N."/>
            <person name="Kersten P."/>
            <person name="Kohler A."/>
            <person name="Kuees U."/>
            <person name="Kumar T.K.A."/>
            <person name="Kuo A."/>
            <person name="LaButti K."/>
            <person name="Larrondo L.F."/>
            <person name="Lindquist E."/>
            <person name="Ling A."/>
            <person name="Lombard V."/>
            <person name="Lucas S."/>
            <person name="Lundell T."/>
            <person name="Martin R."/>
            <person name="McLaughlin D.J."/>
            <person name="Morgenstern I."/>
            <person name="Morin E."/>
            <person name="Murat C."/>
            <person name="Nagy L.G."/>
            <person name="Nolan M."/>
            <person name="Ohm R.A."/>
            <person name="Patyshakuliyeva A."/>
            <person name="Rokas A."/>
            <person name="Ruiz-Duenas F.J."/>
            <person name="Sabat G."/>
            <person name="Salamov A."/>
            <person name="Samejima M."/>
            <person name="Schmutz J."/>
            <person name="Slot J.C."/>
            <person name="St John F."/>
            <person name="Stenlid J."/>
            <person name="Sun H."/>
            <person name="Sun S."/>
            <person name="Syed K."/>
            <person name="Tsang A."/>
            <person name="Wiebenga A."/>
            <person name="Young D."/>
            <person name="Pisabarro A."/>
            <person name="Eastwood D.C."/>
            <person name="Martin F."/>
            <person name="Cullen D."/>
            <person name="Grigoriev I.V."/>
            <person name="Hibbett D.S."/>
        </authorList>
    </citation>
    <scope>NUCLEOTIDE SEQUENCE</scope>
    <source>
        <strain evidence="13">FP-58527</strain>
    </source>
</reference>
<dbReference type="HOGENOM" id="CLU_015200_0_0_1"/>
<evidence type="ECO:0000256" key="4">
    <source>
        <dbReference type="ARBA" id="ARBA00022771"/>
    </source>
</evidence>
<evidence type="ECO:0000256" key="9">
    <source>
        <dbReference type="PROSITE-ProRule" id="PRU00175"/>
    </source>
</evidence>
<dbReference type="GO" id="GO:0008270">
    <property type="term" value="F:zinc ion binding"/>
    <property type="evidence" value="ECO:0007669"/>
    <property type="project" value="UniProtKB-KW"/>
</dbReference>
<gene>
    <name evidence="12" type="ORF">FOMPIDRAFT_1155957</name>
</gene>
<sequence>MSGFRPYPSSSTNATLKRRASFSFEDVQEESSRKRLKDDYQDTPAVGSNSAGDAAAANIDGEALVDELEQELQCACCSALVYRPVIVAPCQHFFCGSCVVMWIQNRGTNCPACRGLSTVVTPSRALQTMVDVLLRHAPDRARPASERMQADEIYRTGVALRIPSPRQASPEPDIRPRNANYVQPCPHCTAGNQYGWVCLHPIADPELDPDHAWHTEDGTPPGHAYCGNCENILSLPAPTTTKCDFCQVSFCGIGIPTRCVAAPLLTQHPHGLSDIGDLIQCHEVYDCFDSNTVEVDIMLDYLTAQRLTPRHIYREIVAHIQTQPRQFAPLIEMDLFQDIHNVAGGIDPGLGAPRSRICRLCATEVLLWGLRDWWVRERRKGFLEEYVTRRPDCPDGSGCARQKDHGHAKEYNHIIVPHNASAASSSGAGAAGPATTSVRPAPLYLPMASSSSGRSLPPFLPPVPPYEAEADLALLSQFSAASSAHASSQDFRDEVDAML</sequence>
<dbReference type="EMBL" id="KE504124">
    <property type="protein sequence ID" value="EPT05250.1"/>
    <property type="molecule type" value="Genomic_DNA"/>
</dbReference>
<evidence type="ECO:0000256" key="1">
    <source>
        <dbReference type="ARBA" id="ARBA00004322"/>
    </source>
</evidence>
<dbReference type="Gene3D" id="3.30.40.10">
    <property type="entry name" value="Zinc/RING finger domain, C3HC4 (zinc finger)"/>
    <property type="match status" value="1"/>
</dbReference>
<accession>S8G4U6</accession>
<feature type="compositionally biased region" description="Basic and acidic residues" evidence="10">
    <location>
        <begin position="30"/>
        <end position="40"/>
    </location>
</feature>
<dbReference type="STRING" id="743788.S8G4U6"/>
<keyword evidence="13" id="KW-1185">Reference proteome</keyword>
<evidence type="ECO:0000256" key="10">
    <source>
        <dbReference type="SAM" id="MobiDB-lite"/>
    </source>
</evidence>